<organism evidence="2">
    <name type="scientific">marine sediment metagenome</name>
    <dbReference type="NCBI Taxonomy" id="412755"/>
    <lineage>
        <taxon>unclassified sequences</taxon>
        <taxon>metagenomes</taxon>
        <taxon>ecological metagenomes</taxon>
    </lineage>
</organism>
<dbReference type="PANTHER" id="PTHR30388:SF6">
    <property type="entry name" value="XANTHINE DEHYDROGENASE SUBUNIT A-RELATED"/>
    <property type="match status" value="1"/>
</dbReference>
<dbReference type="InterPro" id="IPR052698">
    <property type="entry name" value="MoCofactor_Util/Proc"/>
</dbReference>
<comment type="caution">
    <text evidence="2">The sequence shown here is derived from an EMBL/GenBank/DDBJ whole genome shotgun (WGS) entry which is preliminary data.</text>
</comment>
<protein>
    <recommendedName>
        <fullName evidence="1">XdhC- CoxI domain-containing protein</fullName>
    </recommendedName>
</protein>
<dbReference type="Pfam" id="PF02625">
    <property type="entry name" value="XdhC_CoxI"/>
    <property type="match status" value="1"/>
</dbReference>
<name>X1HI77_9ZZZZ</name>
<proteinExistence type="predicted"/>
<evidence type="ECO:0000259" key="1">
    <source>
        <dbReference type="Pfam" id="PF02625"/>
    </source>
</evidence>
<reference evidence="2" key="1">
    <citation type="journal article" date="2014" name="Front. Microbiol.">
        <title>High frequency of phylogenetically diverse reductive dehalogenase-homologous genes in deep subseafloor sedimentary metagenomes.</title>
        <authorList>
            <person name="Kawai M."/>
            <person name="Futagami T."/>
            <person name="Toyoda A."/>
            <person name="Takaki Y."/>
            <person name="Nishi S."/>
            <person name="Hori S."/>
            <person name="Arai W."/>
            <person name="Tsubouchi T."/>
            <person name="Morono Y."/>
            <person name="Uchiyama I."/>
            <person name="Ito T."/>
            <person name="Fujiyama A."/>
            <person name="Inagaki F."/>
            <person name="Takami H."/>
        </authorList>
    </citation>
    <scope>NUCLEOTIDE SEQUENCE</scope>
    <source>
        <strain evidence="2">Expedition CK06-06</strain>
    </source>
</reference>
<accession>X1HI77</accession>
<evidence type="ECO:0000313" key="2">
    <source>
        <dbReference type="EMBL" id="GAH56770.1"/>
    </source>
</evidence>
<gene>
    <name evidence="2" type="ORF">S03H2_30515</name>
</gene>
<dbReference type="InterPro" id="IPR003777">
    <property type="entry name" value="XdhC_CoxI"/>
</dbReference>
<dbReference type="EMBL" id="BARU01018461">
    <property type="protein sequence ID" value="GAH56770.1"/>
    <property type="molecule type" value="Genomic_DNA"/>
</dbReference>
<dbReference type="PANTHER" id="PTHR30388">
    <property type="entry name" value="ALDEHYDE OXIDOREDUCTASE MOLYBDENUM COFACTOR ASSEMBLY PROTEIN"/>
    <property type="match status" value="1"/>
</dbReference>
<dbReference type="AlphaFoldDB" id="X1HI77"/>
<sequence length="74" mass="7716">MSRGIQMTDIYQEIVRLKAEGEAAALVTIVSATGSTPREEGAKMLVKADGSILGTIGGGSLEAQVIEEAVKVIR</sequence>
<feature type="domain" description="XdhC- CoxI" evidence="1">
    <location>
        <begin position="18"/>
        <end position="74"/>
    </location>
</feature>